<evidence type="ECO:0000256" key="1">
    <source>
        <dbReference type="SAM" id="Phobius"/>
    </source>
</evidence>
<feature type="transmembrane region" description="Helical" evidence="1">
    <location>
        <begin position="7"/>
        <end position="27"/>
    </location>
</feature>
<evidence type="ECO:0000313" key="2">
    <source>
        <dbReference type="EMBL" id="MCA9383878.1"/>
    </source>
</evidence>
<reference evidence="2" key="1">
    <citation type="submission" date="2020-04" db="EMBL/GenBank/DDBJ databases">
        <authorList>
            <person name="Zhang T."/>
        </authorList>
    </citation>
    <scope>NUCLEOTIDE SEQUENCE</scope>
    <source>
        <strain evidence="2">HKST-UBA14</strain>
    </source>
</reference>
<accession>A0A955RJJ8</accession>
<comment type="caution">
    <text evidence="2">The sequence shown here is derived from an EMBL/GenBank/DDBJ whole genome shotgun (WGS) entry which is preliminary data.</text>
</comment>
<sequence length="716" mass="80623">MKNIKLFKVTIQLVSFVVIALVAYLIATNSFLAPDDSEASKLETLWMYDFDNLDDWDVVTTDGCVIAPHDMSSLGGPSKGLQISREVATKNCHLEKQIVPALTRGEIRIEFYDDLDANNPLSTVFAAKDANNNKTQLGIIAKQNSTEYLYNINGSDTSSNVARTQGWHTFTLIIDSGISYGSIDGVDLTYLPLNTLMTNFDVIKIASGWESKQTMNIGSVEVLSKSNSTVPPGGTPVPVERPSVTYTLNSTRLTPDQEFDIDITTTVDLQLLDNNELNNLFLNLGELYPDVSNLDYLPMFLVEKDPNGNYLFAGLSWKGTDNLGNPNINQYTSYEISGAKVTSGQDAWICNDTNRKTDFGFRDNTFACLIGSGTSVSQEGDKVAIRWSIRLMPGFFDLREIARGISKNSTNIRDLNVYTTVNRKSTDFTSEDFDFNNEWDKVGNVEIYNSARKNLNVSNFNYDQGSNMINVGLTGIDSSENINRITIWIDEIDPNGIRSDMASTFQFVKEGTEWKAYGRNYTDLRLICTVGQKTYVGGDCYRNYKYDFGGYALGSNSEIYYGRNRMSTGNYDANESSSKLSLSNTQITAANNSLSLQLPIEFYEIMMDRNLNMYISWISTDGNNMHWNKVGEMFVESNNSSDLGQVYIDNNQKLRYTGNDEEYTWVGTNDYLLHKYLDERELDAHMAKMHVYGMNYIRIFVEPFYTNPDSVMAFVD</sequence>
<keyword evidence="1" id="KW-1133">Transmembrane helix</keyword>
<gene>
    <name evidence="2" type="ORF">KC909_05950</name>
</gene>
<feature type="non-terminal residue" evidence="2">
    <location>
        <position position="716"/>
    </location>
</feature>
<keyword evidence="1" id="KW-0812">Transmembrane</keyword>
<evidence type="ECO:0000313" key="3">
    <source>
        <dbReference type="Proteomes" id="UP000783287"/>
    </source>
</evidence>
<dbReference type="Proteomes" id="UP000783287">
    <property type="component" value="Unassembled WGS sequence"/>
</dbReference>
<dbReference type="AlphaFoldDB" id="A0A955RJJ8"/>
<name>A0A955RJJ8_9BACT</name>
<proteinExistence type="predicted"/>
<protein>
    <submittedName>
        <fullName evidence="2">Uncharacterized protein</fullName>
    </submittedName>
</protein>
<reference evidence="2" key="2">
    <citation type="journal article" date="2021" name="Microbiome">
        <title>Successional dynamics and alternative stable states in a saline activated sludge microbial community over 9 years.</title>
        <authorList>
            <person name="Wang Y."/>
            <person name="Ye J."/>
            <person name="Ju F."/>
            <person name="Liu L."/>
            <person name="Boyd J.A."/>
            <person name="Deng Y."/>
            <person name="Parks D.H."/>
            <person name="Jiang X."/>
            <person name="Yin X."/>
            <person name="Woodcroft B.J."/>
            <person name="Tyson G.W."/>
            <person name="Hugenholtz P."/>
            <person name="Polz M.F."/>
            <person name="Zhang T."/>
        </authorList>
    </citation>
    <scope>NUCLEOTIDE SEQUENCE</scope>
    <source>
        <strain evidence="2">HKST-UBA14</strain>
    </source>
</reference>
<dbReference type="EMBL" id="JAGQLK010000160">
    <property type="protein sequence ID" value="MCA9383878.1"/>
    <property type="molecule type" value="Genomic_DNA"/>
</dbReference>
<keyword evidence="1" id="KW-0472">Membrane</keyword>
<organism evidence="2 3">
    <name type="scientific">Candidatus Dojkabacteria bacterium</name>
    <dbReference type="NCBI Taxonomy" id="2099670"/>
    <lineage>
        <taxon>Bacteria</taxon>
        <taxon>Candidatus Dojkabacteria</taxon>
    </lineage>
</organism>